<comment type="cofactor">
    <cofactor evidence="1">
        <name>Zn(2+)</name>
        <dbReference type="ChEBI" id="CHEBI:29105"/>
    </cofactor>
</comment>
<dbReference type="InterPro" id="IPR051156">
    <property type="entry name" value="Mito/Outer_Membr_Metalloprot"/>
</dbReference>
<keyword evidence="6" id="KW-0482">Metalloprotease</keyword>
<proteinExistence type="predicted"/>
<sequence>MPHLMTKRCFLPFLLWLLTALPGCETVRTTHTGTTGVQRQQKMSMILSEKQINDMSQEHYAQVLTKGRKNNTLNRDTLILKRLRRIADRLIQQTPVFRADASHWSWEVNLIQDKQLNAYCMPGGKIIFYSGIIETLSLNDDEIAAIMGHEMAHALREHGREGMSRTFAIEMGKNLILLALGNVDDYIKDMADTVVGYTLSMPHSRTMESESDVIGLELMARAGYNPRSAINVWKKMTVQNKNTPPEFMSTHPSHETRITELESLIPKVEPLYQKAVNPISHH</sequence>
<dbReference type="InterPro" id="IPR001915">
    <property type="entry name" value="Peptidase_M48"/>
</dbReference>
<dbReference type="EC" id="3.4.-.-" evidence="8"/>
<name>A0A2H9T6X8_9ZZZZ</name>
<evidence type="ECO:0000256" key="3">
    <source>
        <dbReference type="ARBA" id="ARBA00022723"/>
    </source>
</evidence>
<dbReference type="PANTHER" id="PTHR22726:SF1">
    <property type="entry name" value="METALLOENDOPEPTIDASE OMA1, MITOCHONDRIAL"/>
    <property type="match status" value="1"/>
</dbReference>
<dbReference type="CDD" id="cd07331">
    <property type="entry name" value="M48C_Oma1_like"/>
    <property type="match status" value="1"/>
</dbReference>
<dbReference type="GO" id="GO:0051603">
    <property type="term" value="P:proteolysis involved in protein catabolic process"/>
    <property type="evidence" value="ECO:0007669"/>
    <property type="project" value="TreeGrafter"/>
</dbReference>
<evidence type="ECO:0000256" key="5">
    <source>
        <dbReference type="ARBA" id="ARBA00022833"/>
    </source>
</evidence>
<keyword evidence="2 8" id="KW-0645">Protease</keyword>
<keyword evidence="3" id="KW-0479">Metal-binding</keyword>
<reference evidence="8" key="1">
    <citation type="journal article" date="2017" name="Appl. Environ. Microbiol.">
        <title>Molecular characterization of an Endozoicomonas-like organism causing infection in king scallop Pecten maximus L.</title>
        <authorList>
            <person name="Cano I."/>
            <person name="van Aerle R."/>
            <person name="Ross S."/>
            <person name="Verner-Jeffreys D.W."/>
            <person name="Paley R.K."/>
            <person name="Rimmer G."/>
            <person name="Ryder D."/>
            <person name="Hooper P."/>
            <person name="Stone D."/>
            <person name="Feist S.W."/>
        </authorList>
    </citation>
    <scope>NUCLEOTIDE SEQUENCE</scope>
</reference>
<accession>A0A2H9T6X8</accession>
<evidence type="ECO:0000256" key="4">
    <source>
        <dbReference type="ARBA" id="ARBA00022801"/>
    </source>
</evidence>
<comment type="caution">
    <text evidence="8">The sequence shown here is derived from an EMBL/GenBank/DDBJ whole genome shotgun (WGS) entry which is preliminary data.</text>
</comment>
<protein>
    <submittedName>
        <fullName evidence="8">Beta-barrel assembly-enhancing protease</fullName>
        <ecNumber evidence="8">3.4.-.-</ecNumber>
    </submittedName>
</protein>
<dbReference type="GO" id="GO:0016020">
    <property type="term" value="C:membrane"/>
    <property type="evidence" value="ECO:0007669"/>
    <property type="project" value="TreeGrafter"/>
</dbReference>
<keyword evidence="4 8" id="KW-0378">Hydrolase</keyword>
<dbReference type="EMBL" id="NSIT01000111">
    <property type="protein sequence ID" value="PJE78958.1"/>
    <property type="molecule type" value="Genomic_DNA"/>
</dbReference>
<keyword evidence="5" id="KW-0862">Zinc</keyword>
<evidence type="ECO:0000256" key="2">
    <source>
        <dbReference type="ARBA" id="ARBA00022670"/>
    </source>
</evidence>
<dbReference type="Pfam" id="PF01435">
    <property type="entry name" value="Peptidase_M48"/>
    <property type="match status" value="1"/>
</dbReference>
<evidence type="ECO:0000313" key="8">
    <source>
        <dbReference type="EMBL" id="PJE78958.1"/>
    </source>
</evidence>
<dbReference type="GO" id="GO:0004222">
    <property type="term" value="F:metalloendopeptidase activity"/>
    <property type="evidence" value="ECO:0007669"/>
    <property type="project" value="InterPro"/>
</dbReference>
<gene>
    <name evidence="8" type="primary">bepA_4</name>
    <name evidence="8" type="ORF">CI610_02074</name>
</gene>
<dbReference type="AlphaFoldDB" id="A0A2H9T6X8"/>
<evidence type="ECO:0000256" key="1">
    <source>
        <dbReference type="ARBA" id="ARBA00001947"/>
    </source>
</evidence>
<dbReference type="GO" id="GO:0046872">
    <property type="term" value="F:metal ion binding"/>
    <property type="evidence" value="ECO:0007669"/>
    <property type="project" value="UniProtKB-KW"/>
</dbReference>
<dbReference type="PANTHER" id="PTHR22726">
    <property type="entry name" value="METALLOENDOPEPTIDASE OMA1"/>
    <property type="match status" value="1"/>
</dbReference>
<dbReference type="Gene3D" id="3.30.2010.10">
    <property type="entry name" value="Metalloproteases ('zincins'), catalytic domain"/>
    <property type="match status" value="1"/>
</dbReference>
<evidence type="ECO:0000259" key="7">
    <source>
        <dbReference type="Pfam" id="PF01435"/>
    </source>
</evidence>
<evidence type="ECO:0000256" key="6">
    <source>
        <dbReference type="ARBA" id="ARBA00023049"/>
    </source>
</evidence>
<feature type="domain" description="Peptidase M48" evidence="7">
    <location>
        <begin position="82"/>
        <end position="263"/>
    </location>
</feature>
<organism evidence="8">
    <name type="scientific">invertebrate metagenome</name>
    <dbReference type="NCBI Taxonomy" id="1711999"/>
    <lineage>
        <taxon>unclassified sequences</taxon>
        <taxon>metagenomes</taxon>
        <taxon>organismal metagenomes</taxon>
    </lineage>
</organism>